<gene>
    <name evidence="1" type="ORF">BKM63_16355</name>
</gene>
<keyword evidence="2" id="KW-1185">Reference proteome</keyword>
<accession>A0A1J7CFZ1</accession>
<sequence>MKNSKVNICFSIFIVQKLKMSKSGAKSLHLIRPFYAMQQVLQYPCPSPVKTAQPSGHSLLVLHNPGVYPPAIILISDLVRNLARLLRLIFFIFLFFKLSLL</sequence>
<dbReference type="AlphaFoldDB" id="A0A1J7CFZ1"/>
<reference evidence="1 2" key="1">
    <citation type="submission" date="2016-10" db="EMBL/GenBank/DDBJ databases">
        <title>Draft Genome Sequence of Rhizobacteria Flavobacterium johnsoniae CI04.</title>
        <authorList>
            <person name="Bravo J.I."/>
            <person name="Lozano G.L."/>
            <person name="Handelsman J."/>
        </authorList>
    </citation>
    <scope>NUCLEOTIDE SEQUENCE [LARGE SCALE GENOMIC DNA]</scope>
    <source>
        <strain evidence="1 2">CI04</strain>
    </source>
</reference>
<evidence type="ECO:0000313" key="2">
    <source>
        <dbReference type="Proteomes" id="UP000182826"/>
    </source>
</evidence>
<evidence type="ECO:0000313" key="1">
    <source>
        <dbReference type="EMBL" id="OIV40460.1"/>
    </source>
</evidence>
<comment type="caution">
    <text evidence="1">The sequence shown here is derived from an EMBL/GenBank/DDBJ whole genome shotgun (WGS) entry which is preliminary data.</text>
</comment>
<protein>
    <submittedName>
        <fullName evidence="1">Uncharacterized protein</fullName>
    </submittedName>
</protein>
<dbReference type="Proteomes" id="UP000182826">
    <property type="component" value="Unassembled WGS sequence"/>
</dbReference>
<dbReference type="EMBL" id="MLFK01000009">
    <property type="protein sequence ID" value="OIV40460.1"/>
    <property type="molecule type" value="Genomic_DNA"/>
</dbReference>
<organism evidence="1 2">
    <name type="scientific">Flavobacterium johnsoniae</name>
    <name type="common">Cytophaga johnsonae</name>
    <dbReference type="NCBI Taxonomy" id="986"/>
    <lineage>
        <taxon>Bacteria</taxon>
        <taxon>Pseudomonadati</taxon>
        <taxon>Bacteroidota</taxon>
        <taxon>Flavobacteriia</taxon>
        <taxon>Flavobacteriales</taxon>
        <taxon>Flavobacteriaceae</taxon>
        <taxon>Flavobacterium</taxon>
    </lineage>
</organism>
<proteinExistence type="predicted"/>
<name>A0A1J7CFZ1_FLAJO</name>